<dbReference type="Gene3D" id="1.10.287.2620">
    <property type="match status" value="1"/>
</dbReference>
<feature type="coiled-coil region" evidence="13">
    <location>
        <begin position="703"/>
        <end position="737"/>
    </location>
</feature>
<dbReference type="Gene3D" id="1.20.140.100">
    <property type="entry name" value="Dynein heavy chain, N-terminal domain 2"/>
    <property type="match status" value="1"/>
</dbReference>
<comment type="similarity">
    <text evidence="2">Belongs to the dynein heavy chain family.</text>
</comment>
<evidence type="ECO:0000256" key="7">
    <source>
        <dbReference type="ARBA" id="ARBA00023017"/>
    </source>
</evidence>
<evidence type="ECO:0000256" key="1">
    <source>
        <dbReference type="ARBA" id="ARBA00004430"/>
    </source>
</evidence>
<name>A0A813PR65_9BILA</name>
<keyword evidence="12" id="KW-0966">Cell projection</keyword>
<evidence type="ECO:0000256" key="9">
    <source>
        <dbReference type="ARBA" id="ARBA00023069"/>
    </source>
</evidence>
<evidence type="ECO:0000256" key="8">
    <source>
        <dbReference type="ARBA" id="ARBA00023054"/>
    </source>
</evidence>
<comment type="caution">
    <text evidence="15">The sequence shown here is derived from an EMBL/GenBank/DDBJ whole genome shotgun (WGS) entry which is preliminary data.</text>
</comment>
<dbReference type="GO" id="GO:0051959">
    <property type="term" value="F:dynein light intermediate chain binding"/>
    <property type="evidence" value="ECO:0007669"/>
    <property type="project" value="InterPro"/>
</dbReference>
<gene>
    <name evidence="15" type="ORF">OXX778_LOCUS4325</name>
</gene>
<keyword evidence="11" id="KW-0206">Cytoskeleton</keyword>
<evidence type="ECO:0000256" key="13">
    <source>
        <dbReference type="SAM" id="Coils"/>
    </source>
</evidence>
<dbReference type="InterPro" id="IPR042222">
    <property type="entry name" value="Dynein_2_N"/>
</dbReference>
<dbReference type="InterPro" id="IPR013602">
    <property type="entry name" value="Dynein_heavy_linker"/>
</dbReference>
<evidence type="ECO:0000256" key="12">
    <source>
        <dbReference type="ARBA" id="ARBA00023273"/>
    </source>
</evidence>
<dbReference type="InterPro" id="IPR026983">
    <property type="entry name" value="DHC"/>
</dbReference>
<evidence type="ECO:0000256" key="4">
    <source>
        <dbReference type="ARBA" id="ARBA00022701"/>
    </source>
</evidence>
<evidence type="ECO:0000313" key="16">
    <source>
        <dbReference type="Proteomes" id="UP000663879"/>
    </source>
</evidence>
<dbReference type="GO" id="GO:0005874">
    <property type="term" value="C:microtubule"/>
    <property type="evidence" value="ECO:0007669"/>
    <property type="project" value="UniProtKB-KW"/>
</dbReference>
<comment type="subcellular location">
    <subcellularLocation>
        <location evidence="1">Cytoplasm</location>
        <location evidence="1">Cytoskeleton</location>
        <location evidence="1">Cilium axoneme</location>
    </subcellularLocation>
</comment>
<proteinExistence type="inferred from homology"/>
<keyword evidence="8 13" id="KW-0175">Coiled coil</keyword>
<dbReference type="EMBL" id="CAJNOC010000418">
    <property type="protein sequence ID" value="CAF0758958.1"/>
    <property type="molecule type" value="Genomic_DNA"/>
</dbReference>
<reference evidence="15" key="1">
    <citation type="submission" date="2021-02" db="EMBL/GenBank/DDBJ databases">
        <authorList>
            <person name="Nowell W R."/>
        </authorList>
    </citation>
    <scope>NUCLEOTIDE SEQUENCE</scope>
    <source>
        <strain evidence="15">Ploen Becks lab</strain>
    </source>
</reference>
<dbReference type="FunFam" id="1.10.287.2620:FF:000002">
    <property type="entry name" value="Dynein heavy chain 2, axonemal"/>
    <property type="match status" value="1"/>
</dbReference>
<evidence type="ECO:0000256" key="11">
    <source>
        <dbReference type="ARBA" id="ARBA00023212"/>
    </source>
</evidence>
<dbReference type="FunFam" id="1.20.140.100:FF:000001">
    <property type="entry name" value="dynein heavy chain 17, axonemal"/>
    <property type="match status" value="1"/>
</dbReference>
<organism evidence="15 16">
    <name type="scientific">Brachionus calyciflorus</name>
    <dbReference type="NCBI Taxonomy" id="104777"/>
    <lineage>
        <taxon>Eukaryota</taxon>
        <taxon>Metazoa</taxon>
        <taxon>Spiralia</taxon>
        <taxon>Gnathifera</taxon>
        <taxon>Rotifera</taxon>
        <taxon>Eurotatoria</taxon>
        <taxon>Monogononta</taxon>
        <taxon>Pseudotrocha</taxon>
        <taxon>Ploima</taxon>
        <taxon>Brachionidae</taxon>
        <taxon>Brachionus</taxon>
    </lineage>
</organism>
<keyword evidence="6" id="KW-0067">ATP-binding</keyword>
<dbReference type="PANTHER" id="PTHR22878:SF73">
    <property type="entry name" value="DYNEIN AXONEMAL HEAVY CHAIN 1"/>
    <property type="match status" value="1"/>
</dbReference>
<keyword evidence="3" id="KW-0963">Cytoplasm</keyword>
<evidence type="ECO:0000313" key="15">
    <source>
        <dbReference type="EMBL" id="CAF0758958.1"/>
    </source>
</evidence>
<accession>A0A813PR65</accession>
<dbReference type="OrthoDB" id="447173at2759"/>
<evidence type="ECO:0000256" key="6">
    <source>
        <dbReference type="ARBA" id="ARBA00022840"/>
    </source>
</evidence>
<sequence length="1230" mass="145125">MSEFMQTLPKKKDSFSSWRGNNYPQVKLRGFYSDIASTDNANKTGLVDNVPDVAHSHVWDVNKEKHVPLVHENIFNIEPDEFKTHLKNQIHGATTEIIKITDFTIDGYLPKCYIPYYTPPGHLPRKVQIDRLKRLYLSMDISELLEKKNLQPEKLMPVHRPADEIVLLNVLGQDPAPFPPFLPLHYFDNENFEIWTPEEWLNKGIENQVYKPLPGRALLPNVQSNNWTDPKDPKIQYFWQDVGVIDYDRNKKCWLVQKLSEDDERVLDENGQPLINKGLKPDGSRKQRSNQYWIPRVQLQFLAEDPRNFANRVEAAYDERKKTEAYLRYQFYIDSMPNDGVIDLDQSSFKRMLEWTQSSCGLKTLPEKNKDDTLIQLEKEISIDFKRTINKITFDKIIMTHPDAFKFVSVPPSDERETPSKGCILDIPQYDFDKQYYDFSFVSLLTKKESIEALSRVRVECNRVASMSLFQIPNKYMKLEEFEQSQNQQISQIALYLKDSWINTLKTGIRSAFMDFGKGWFNIKEKDWSVYQISKLKKFMELVKFEMQDSLRFLVQDSLVNYTQMVIDSCWQVVDIKDEFEWPQTDLTNSYIKPKRNALFMIELQIDKNGPRYNILYENFVNTLCSIFEKSIASTQSVPQLEKYVMEDIFFSGTPLLESVGNMEPNIVDLKETIIEMMRKAIIPLKAYSKSYEKYTQLMNLNVDNYIRDFEKTEKTSEQVKEEVRMHLRERDALEKIIPSSLTIGPFYVITSKIRENLANKRKMLAEAVLNYQTKKVRIKAEETNNSFRDIQRKLFEKPNNMEELHEHREWMKSIPGLLDDKKEDINSVMEEFGLLDEFLYNLSNEDFNMKWGLLSWSWKIANMIAQVEEQHAEEEDRFRKLQMHDTASLNEKLDTLIMNVAGLSAHSNLEKAHEVANECRRLNKSLKECQELSALYNNRERLFGVPVTNYEKLNKLLKDYDPFRNLWVTTSDWLRWYESWMNDAITFIDAENIEKNVTEAYKSMHKAIKQFQDAESVQHVAVEIKNQIEEFRPNIPLIQALRNPGMRNRHWEMLTEELKLPVRPKKDLTFKKCLEMGFDRHIDKISKVAEIAGKEYTIEQALDKMEGEWKSIKFDVLPYKNTGTFIIKASDEISQLLDDHIVMTQSMSFSPFKKAFEERISSWENKLKITQDVLDEWLVCQRSWLYLEPIFSSEDIIRQLPVESKRYQTMERIWRKIMKQAKENPEVED</sequence>
<dbReference type="GO" id="GO:0030286">
    <property type="term" value="C:dynein complex"/>
    <property type="evidence" value="ECO:0007669"/>
    <property type="project" value="UniProtKB-KW"/>
</dbReference>
<dbReference type="Proteomes" id="UP000663879">
    <property type="component" value="Unassembled WGS sequence"/>
</dbReference>
<evidence type="ECO:0000256" key="10">
    <source>
        <dbReference type="ARBA" id="ARBA00023175"/>
    </source>
</evidence>
<dbReference type="GO" id="GO:0005930">
    <property type="term" value="C:axoneme"/>
    <property type="evidence" value="ECO:0007669"/>
    <property type="project" value="UniProtKB-SubCell"/>
</dbReference>
<dbReference type="GO" id="GO:0005524">
    <property type="term" value="F:ATP binding"/>
    <property type="evidence" value="ECO:0007669"/>
    <property type="project" value="UniProtKB-KW"/>
</dbReference>
<evidence type="ECO:0000259" key="14">
    <source>
        <dbReference type="Pfam" id="PF08393"/>
    </source>
</evidence>
<dbReference type="GO" id="GO:0045505">
    <property type="term" value="F:dynein intermediate chain binding"/>
    <property type="evidence" value="ECO:0007669"/>
    <property type="project" value="InterPro"/>
</dbReference>
<keyword evidence="5" id="KW-0547">Nucleotide-binding</keyword>
<evidence type="ECO:0000256" key="3">
    <source>
        <dbReference type="ARBA" id="ARBA00022490"/>
    </source>
</evidence>
<protein>
    <recommendedName>
        <fullName evidence="14">Dynein heavy chain linker domain-containing protein</fullName>
    </recommendedName>
</protein>
<evidence type="ECO:0000256" key="5">
    <source>
        <dbReference type="ARBA" id="ARBA00022741"/>
    </source>
</evidence>
<keyword evidence="10" id="KW-0505">Motor protein</keyword>
<keyword evidence="7" id="KW-0243">Dynein</keyword>
<dbReference type="AlphaFoldDB" id="A0A813PR65"/>
<keyword evidence="4" id="KW-0493">Microtubule</keyword>
<dbReference type="GO" id="GO:0007018">
    <property type="term" value="P:microtubule-based movement"/>
    <property type="evidence" value="ECO:0007669"/>
    <property type="project" value="InterPro"/>
</dbReference>
<dbReference type="Pfam" id="PF08393">
    <property type="entry name" value="DHC_N2"/>
    <property type="match status" value="1"/>
</dbReference>
<dbReference type="PANTHER" id="PTHR22878">
    <property type="entry name" value="DYNEIN HEAVY CHAIN 6, AXONEMAL-LIKE-RELATED"/>
    <property type="match status" value="1"/>
</dbReference>
<keyword evidence="16" id="KW-1185">Reference proteome</keyword>
<keyword evidence="9" id="KW-0969">Cilium</keyword>
<feature type="domain" description="Dynein heavy chain linker" evidence="14">
    <location>
        <begin position="954"/>
        <end position="1228"/>
    </location>
</feature>
<evidence type="ECO:0000256" key="2">
    <source>
        <dbReference type="ARBA" id="ARBA00008887"/>
    </source>
</evidence>